<organism evidence="2 3">
    <name type="scientific">Thanatephorus cucumeris (strain AG1-IB / isolate 7/3/14)</name>
    <name type="common">Lettuce bottom rot fungus</name>
    <name type="synonym">Rhizoctonia solani</name>
    <dbReference type="NCBI Taxonomy" id="1108050"/>
    <lineage>
        <taxon>Eukaryota</taxon>
        <taxon>Fungi</taxon>
        <taxon>Dikarya</taxon>
        <taxon>Basidiomycota</taxon>
        <taxon>Agaricomycotina</taxon>
        <taxon>Agaricomycetes</taxon>
        <taxon>Cantharellales</taxon>
        <taxon>Ceratobasidiaceae</taxon>
        <taxon>Rhizoctonia</taxon>
        <taxon>Rhizoctonia solani AG-1</taxon>
    </lineage>
</organism>
<feature type="region of interest" description="Disordered" evidence="1">
    <location>
        <begin position="40"/>
        <end position="59"/>
    </location>
</feature>
<reference evidence="2 3" key="1">
    <citation type="submission" date="2014-11" db="EMBL/GenBank/DDBJ databases">
        <authorList>
            <person name="Wibberg Daniel"/>
        </authorList>
    </citation>
    <scope>NUCLEOTIDE SEQUENCE [LARGE SCALE GENOMIC DNA]</scope>
    <source>
        <strain evidence="2">Rhizoctonia solani AG1-IB 7/3/14</strain>
    </source>
</reference>
<dbReference type="EMBL" id="LN679126">
    <property type="protein sequence ID" value="CEL56990.1"/>
    <property type="molecule type" value="Genomic_DNA"/>
</dbReference>
<keyword evidence="3" id="KW-1185">Reference proteome</keyword>
<evidence type="ECO:0000313" key="3">
    <source>
        <dbReference type="Proteomes" id="UP000059188"/>
    </source>
</evidence>
<protein>
    <submittedName>
        <fullName evidence="2">Uncharacterized protein</fullName>
    </submittedName>
</protein>
<proteinExistence type="predicted"/>
<evidence type="ECO:0000256" key="1">
    <source>
        <dbReference type="SAM" id="MobiDB-lite"/>
    </source>
</evidence>
<accession>A0A0B7FH83</accession>
<name>A0A0B7FH83_THACB</name>
<evidence type="ECO:0000313" key="2">
    <source>
        <dbReference type="EMBL" id="CEL56990.1"/>
    </source>
</evidence>
<dbReference type="Proteomes" id="UP000059188">
    <property type="component" value="Unassembled WGS sequence"/>
</dbReference>
<gene>
    <name evidence="2" type="ORF">RSOLAG1IB_08243</name>
</gene>
<dbReference type="AlphaFoldDB" id="A0A0B7FH83"/>
<sequence length="88" mass="9559">MIGGCKSKLRGILLLAHKPTHERDKGPRASHVTHVTITISHSSQASATRPVRPHPTTIPPTSSTFFINFDFTEQIDAKIDTNIITSAG</sequence>